<evidence type="ECO:0000256" key="2">
    <source>
        <dbReference type="ARBA" id="ARBA00022723"/>
    </source>
</evidence>
<evidence type="ECO:0000313" key="9">
    <source>
        <dbReference type="Proteomes" id="UP001564408"/>
    </source>
</evidence>
<dbReference type="Gene3D" id="2.102.10.10">
    <property type="entry name" value="Rieske [2Fe-2S] iron-sulphur domain"/>
    <property type="match status" value="1"/>
</dbReference>
<dbReference type="Pfam" id="PF00355">
    <property type="entry name" value="Rieske"/>
    <property type="match status" value="1"/>
</dbReference>
<dbReference type="CDD" id="cd03528">
    <property type="entry name" value="Rieske_RO_ferredoxin"/>
    <property type="match status" value="1"/>
</dbReference>
<dbReference type="EMBL" id="JBDKXB010000020">
    <property type="protein sequence ID" value="MEY6433361.1"/>
    <property type="molecule type" value="Genomic_DNA"/>
</dbReference>
<keyword evidence="3" id="KW-0408">Iron</keyword>
<name>A0ABV4BFP2_9GAMM</name>
<evidence type="ECO:0000256" key="5">
    <source>
        <dbReference type="ARBA" id="ARBA00034078"/>
    </source>
</evidence>
<dbReference type="InterPro" id="IPR017941">
    <property type="entry name" value="Rieske_2Fe-2S"/>
</dbReference>
<keyword evidence="9" id="KW-1185">Reference proteome</keyword>
<dbReference type="PANTHER" id="PTHR21496">
    <property type="entry name" value="FERREDOXIN-RELATED"/>
    <property type="match status" value="1"/>
</dbReference>
<evidence type="ECO:0000256" key="3">
    <source>
        <dbReference type="ARBA" id="ARBA00023004"/>
    </source>
</evidence>
<keyword evidence="2" id="KW-0479">Metal-binding</keyword>
<comment type="cofactor">
    <cofactor evidence="5">
        <name>[2Fe-2S] cluster</name>
        <dbReference type="ChEBI" id="CHEBI:190135"/>
    </cofactor>
</comment>
<dbReference type="PROSITE" id="PS51296">
    <property type="entry name" value="RIESKE"/>
    <property type="match status" value="1"/>
</dbReference>
<evidence type="ECO:0000256" key="4">
    <source>
        <dbReference type="ARBA" id="ARBA00023014"/>
    </source>
</evidence>
<comment type="caution">
    <text evidence="8">The sequence shown here is derived from an EMBL/GenBank/DDBJ whole genome shotgun (WGS) entry which is preliminary data.</text>
</comment>
<dbReference type="SUPFAM" id="SSF50022">
    <property type="entry name" value="ISP domain"/>
    <property type="match status" value="1"/>
</dbReference>
<feature type="domain" description="Rieske" evidence="7">
    <location>
        <begin position="4"/>
        <end position="99"/>
    </location>
</feature>
<comment type="similarity">
    <text evidence="6">Belongs to the bacterial ring-hydroxylating dioxygenase ferredoxin component family.</text>
</comment>
<dbReference type="InterPro" id="IPR036922">
    <property type="entry name" value="Rieske_2Fe-2S_sf"/>
</dbReference>
<protein>
    <submittedName>
        <fullName evidence="8">Non-heme iron oxygenase ferredoxin subunit</fullName>
    </submittedName>
</protein>
<evidence type="ECO:0000313" key="8">
    <source>
        <dbReference type="EMBL" id="MEY6433361.1"/>
    </source>
</evidence>
<evidence type="ECO:0000259" key="7">
    <source>
        <dbReference type="PROSITE" id="PS51296"/>
    </source>
</evidence>
<accession>A0ABV4BFP2</accession>
<reference evidence="8 9" key="1">
    <citation type="submission" date="2024-05" db="EMBL/GenBank/DDBJ databases">
        <title>Genome Sequence and Characterization of the New Strain Purple Sulfur Bacterium of Genus Thioalkalicoccus.</title>
        <authorList>
            <person name="Bryantseva I.A."/>
            <person name="Kyndt J.A."/>
            <person name="Imhoff J.F."/>
        </authorList>
    </citation>
    <scope>NUCLEOTIDE SEQUENCE [LARGE SCALE GENOMIC DNA]</scope>
    <source>
        <strain evidence="8 9">Um2</strain>
    </source>
</reference>
<keyword evidence="1" id="KW-0001">2Fe-2S</keyword>
<keyword evidence="4" id="KW-0411">Iron-sulfur</keyword>
<evidence type="ECO:0000256" key="1">
    <source>
        <dbReference type="ARBA" id="ARBA00022714"/>
    </source>
</evidence>
<sequence length="101" mass="10960">MEYHLVAQVDEIPPGTMKGVTIGRKAVLITNIDGQYHAIGNICTHFGGELDKGQLEGKVVTCRRHGAQFDVTTGRCLARPAKKDEPLYEVKVEDGGILVAL</sequence>
<evidence type="ECO:0000256" key="6">
    <source>
        <dbReference type="ARBA" id="ARBA00038001"/>
    </source>
</evidence>
<dbReference type="Proteomes" id="UP001564408">
    <property type="component" value="Unassembled WGS sequence"/>
</dbReference>
<proteinExistence type="inferred from homology"/>
<dbReference type="PANTHER" id="PTHR21496:SF0">
    <property type="entry name" value="RIESKE DOMAIN-CONTAINING PROTEIN"/>
    <property type="match status" value="1"/>
</dbReference>
<gene>
    <name evidence="8" type="ORF">ABC977_13210</name>
</gene>
<organism evidence="8 9">
    <name type="scientific">Thioalkalicoccus limnaeus</name>
    <dbReference type="NCBI Taxonomy" id="120681"/>
    <lineage>
        <taxon>Bacteria</taxon>
        <taxon>Pseudomonadati</taxon>
        <taxon>Pseudomonadota</taxon>
        <taxon>Gammaproteobacteria</taxon>
        <taxon>Chromatiales</taxon>
        <taxon>Chromatiaceae</taxon>
        <taxon>Thioalkalicoccus</taxon>
    </lineage>
</organism>
<dbReference type="RefSeq" id="WP_369667747.1">
    <property type="nucleotide sequence ID" value="NZ_JBDKXB010000020.1"/>
</dbReference>